<comment type="caution">
    <text evidence="1">The sequence shown here is derived from an EMBL/GenBank/DDBJ whole genome shotgun (WGS) entry which is preliminary data.</text>
</comment>
<dbReference type="PANTHER" id="PTHR47032">
    <property type="entry name" value="UDP-D-XYLOSE:L-FUCOSE ALPHA-1,3-D-XYLOSYLTRANSFERASE-RELATED"/>
    <property type="match status" value="1"/>
</dbReference>
<proteinExistence type="predicted"/>
<accession>A0A9Q0JPP5</accession>
<dbReference type="GO" id="GO:0010306">
    <property type="term" value="P:rhamnogalacturonan II biosynthetic process"/>
    <property type="evidence" value="ECO:0007669"/>
    <property type="project" value="TreeGrafter"/>
</dbReference>
<evidence type="ECO:0000313" key="2">
    <source>
        <dbReference type="Proteomes" id="UP001141552"/>
    </source>
</evidence>
<reference evidence="1" key="1">
    <citation type="submission" date="2022-02" db="EMBL/GenBank/DDBJ databases">
        <authorList>
            <person name="Henning P.M."/>
            <person name="McCubbin A.G."/>
            <person name="Shore J.S."/>
        </authorList>
    </citation>
    <scope>NUCLEOTIDE SEQUENCE</scope>
    <source>
        <strain evidence="1">F60SS</strain>
        <tissue evidence="1">Leaves</tissue>
    </source>
</reference>
<organism evidence="1 2">
    <name type="scientific">Turnera subulata</name>
    <dbReference type="NCBI Taxonomy" id="218843"/>
    <lineage>
        <taxon>Eukaryota</taxon>
        <taxon>Viridiplantae</taxon>
        <taxon>Streptophyta</taxon>
        <taxon>Embryophyta</taxon>
        <taxon>Tracheophyta</taxon>
        <taxon>Spermatophyta</taxon>
        <taxon>Magnoliopsida</taxon>
        <taxon>eudicotyledons</taxon>
        <taxon>Gunneridae</taxon>
        <taxon>Pentapetalae</taxon>
        <taxon>rosids</taxon>
        <taxon>fabids</taxon>
        <taxon>Malpighiales</taxon>
        <taxon>Passifloraceae</taxon>
        <taxon>Turnera</taxon>
    </lineage>
</organism>
<dbReference type="PANTHER" id="PTHR47032:SF1">
    <property type="entry name" value="UDP-D-XYLOSE:L-FUCOSE ALPHA-1,3-D-XYLOSYLTRANSFERASE-RELATED"/>
    <property type="match status" value="1"/>
</dbReference>
<protein>
    <submittedName>
        <fullName evidence="1">UDP-D-xylose:L-fucose alpha-1,3-D-xylosyltransferase mgp4</fullName>
    </submittedName>
</protein>
<dbReference type="OrthoDB" id="1718183at2759"/>
<reference evidence="1" key="2">
    <citation type="journal article" date="2023" name="Plants (Basel)">
        <title>Annotation of the Turnera subulata (Passifloraceae) Draft Genome Reveals the S-Locus Evolved after the Divergence of Turneroideae from Passifloroideae in a Stepwise Manner.</title>
        <authorList>
            <person name="Henning P.M."/>
            <person name="Roalson E.H."/>
            <person name="Mir W."/>
            <person name="McCubbin A.G."/>
            <person name="Shore J.S."/>
        </authorList>
    </citation>
    <scope>NUCLEOTIDE SEQUENCE</scope>
    <source>
        <strain evidence="1">F60SS</strain>
    </source>
</reference>
<dbReference type="AlphaFoldDB" id="A0A9Q0JPP5"/>
<dbReference type="InterPro" id="IPR052636">
    <property type="entry name" value="UDP-D-xylose:L-fucose_XylT"/>
</dbReference>
<sequence length="213" mass="23561">MLTPKDASWVRKDKTWEGTQYSQCQESDGDDGDMRGGCVRGGRLASQIYHIPSLSLLAGHTTTATASSTGSANSQRHVPIFFNRTGPLALLSLLLILDVFFPWARTSSVFFPSQSSESSSLSKWRHYTLPEAASFLAKDRTIIVCAVSHPYLPFLNNWLISISRQKHQDKVLVIAEDYATLFKVNERWPGHAVLVPPAPDSQTAHKFGSQVVS</sequence>
<keyword evidence="2" id="KW-1185">Reference proteome</keyword>
<evidence type="ECO:0000313" key="1">
    <source>
        <dbReference type="EMBL" id="KAJ4849509.1"/>
    </source>
</evidence>
<dbReference type="GO" id="GO:0035252">
    <property type="term" value="F:UDP-xylosyltransferase activity"/>
    <property type="evidence" value="ECO:0007669"/>
    <property type="project" value="TreeGrafter"/>
</dbReference>
<name>A0A9Q0JPP5_9ROSI</name>
<dbReference type="EMBL" id="JAKUCV010000584">
    <property type="protein sequence ID" value="KAJ4849509.1"/>
    <property type="molecule type" value="Genomic_DNA"/>
</dbReference>
<gene>
    <name evidence="1" type="primary">MGP4_5</name>
    <name evidence="1" type="ORF">Tsubulata_049448</name>
</gene>
<dbReference type="GO" id="GO:0005794">
    <property type="term" value="C:Golgi apparatus"/>
    <property type="evidence" value="ECO:0007669"/>
    <property type="project" value="TreeGrafter"/>
</dbReference>
<dbReference type="Proteomes" id="UP001141552">
    <property type="component" value="Unassembled WGS sequence"/>
</dbReference>